<protein>
    <submittedName>
        <fullName evidence="2">Uncharacterized protein</fullName>
    </submittedName>
</protein>
<dbReference type="Proteomes" id="UP000288805">
    <property type="component" value="Unassembled WGS sequence"/>
</dbReference>
<evidence type="ECO:0000313" key="2">
    <source>
        <dbReference type="EMBL" id="RVW70236.1"/>
    </source>
</evidence>
<comment type="caution">
    <text evidence="2">The sequence shown here is derived from an EMBL/GenBank/DDBJ whole genome shotgun (WGS) entry which is preliminary data.</text>
</comment>
<dbReference type="AlphaFoldDB" id="A0A438GDF9"/>
<reference evidence="2 3" key="1">
    <citation type="journal article" date="2018" name="PLoS Genet.">
        <title>Population sequencing reveals clonal diversity and ancestral inbreeding in the grapevine cultivar Chardonnay.</title>
        <authorList>
            <person name="Roach M.J."/>
            <person name="Johnson D.L."/>
            <person name="Bohlmann J."/>
            <person name="van Vuuren H.J."/>
            <person name="Jones S.J."/>
            <person name="Pretorius I.S."/>
            <person name="Schmidt S.A."/>
            <person name="Borneman A.R."/>
        </authorList>
    </citation>
    <scope>NUCLEOTIDE SEQUENCE [LARGE SCALE GENOMIC DNA]</scope>
    <source>
        <strain evidence="3">cv. Chardonnay</strain>
        <tissue evidence="2">Leaf</tissue>
    </source>
</reference>
<accession>A0A438GDF9</accession>
<feature type="compositionally biased region" description="Acidic residues" evidence="1">
    <location>
        <begin position="163"/>
        <end position="178"/>
    </location>
</feature>
<evidence type="ECO:0000256" key="1">
    <source>
        <dbReference type="SAM" id="MobiDB-lite"/>
    </source>
</evidence>
<sequence>MQMNMGSEDVNEDLFGLEYEDFGEEIDSLMNITNISSGVTYPSFQPMIEVIGQYGVGMKGPTFHEVLGAPVRVFRLVDGEKKAPISSGCERNWSIFENIHSKRRNMLDHQRLNDLGDVARGTGAKGVRFDTKVRAKASSSIISLTRGITLSSRTLPSHLLIDEDEDGDMVDSVDEEDGEGYKYDDRNDDDNDFVDSKEE</sequence>
<proteinExistence type="predicted"/>
<organism evidence="2 3">
    <name type="scientific">Vitis vinifera</name>
    <name type="common">Grape</name>
    <dbReference type="NCBI Taxonomy" id="29760"/>
    <lineage>
        <taxon>Eukaryota</taxon>
        <taxon>Viridiplantae</taxon>
        <taxon>Streptophyta</taxon>
        <taxon>Embryophyta</taxon>
        <taxon>Tracheophyta</taxon>
        <taxon>Spermatophyta</taxon>
        <taxon>Magnoliopsida</taxon>
        <taxon>eudicotyledons</taxon>
        <taxon>Gunneridae</taxon>
        <taxon>Pentapetalae</taxon>
        <taxon>rosids</taxon>
        <taxon>Vitales</taxon>
        <taxon>Vitaceae</taxon>
        <taxon>Viteae</taxon>
        <taxon>Vitis</taxon>
    </lineage>
</organism>
<dbReference type="EMBL" id="QGNW01000469">
    <property type="protein sequence ID" value="RVW70236.1"/>
    <property type="molecule type" value="Genomic_DNA"/>
</dbReference>
<name>A0A438GDF9_VITVI</name>
<evidence type="ECO:0000313" key="3">
    <source>
        <dbReference type="Proteomes" id="UP000288805"/>
    </source>
</evidence>
<gene>
    <name evidence="2" type="ORF">CK203_056216</name>
</gene>
<feature type="region of interest" description="Disordered" evidence="1">
    <location>
        <begin position="163"/>
        <end position="199"/>
    </location>
</feature>